<proteinExistence type="predicted"/>
<gene>
    <name evidence="2" type="ORF">HZF10_09325</name>
</gene>
<evidence type="ECO:0000313" key="2">
    <source>
        <dbReference type="EMBL" id="NYA71119.1"/>
    </source>
</evidence>
<protein>
    <recommendedName>
        <fullName evidence="4">C1q domain-containing protein</fullName>
    </recommendedName>
</protein>
<dbReference type="InterPro" id="IPR008983">
    <property type="entry name" value="Tumour_necrosis_fac-like_dom"/>
</dbReference>
<evidence type="ECO:0000256" key="1">
    <source>
        <dbReference type="SAM" id="SignalP"/>
    </source>
</evidence>
<name>A0A7Y9C658_9FLAO</name>
<dbReference type="EMBL" id="JACBJI010000003">
    <property type="protein sequence ID" value="NYA71119.1"/>
    <property type="molecule type" value="Genomic_DNA"/>
</dbReference>
<evidence type="ECO:0008006" key="4">
    <source>
        <dbReference type="Google" id="ProtNLM"/>
    </source>
</evidence>
<evidence type="ECO:0000313" key="3">
    <source>
        <dbReference type="Proteomes" id="UP000535020"/>
    </source>
</evidence>
<comment type="caution">
    <text evidence="2">The sequence shown here is derived from an EMBL/GenBank/DDBJ whole genome shotgun (WGS) entry which is preliminary data.</text>
</comment>
<keyword evidence="3" id="KW-1185">Reference proteome</keyword>
<sequence length="229" mass="24802">MPQFVRIIFLCVLFSVGAFAQVGIGTANVDASALLQLESTNSAFVLPRMTDSQMTTVTNPPVGSMIFNNSENLPYFRSDVGWSGFDINSNPTIILTKSGGTLSTSTTSSYPINVSSANILSTSSAYFTVDGPGAITVNRSGVYLMSACLSTSNMPAGSRRYHLAVYRNGALVSYLAKSKLEMSSSDYWGMTGTLMYYLQAGDQLYFRYFISNTTTLANVFQTICITKLN</sequence>
<feature type="signal peptide" evidence="1">
    <location>
        <begin position="1"/>
        <end position="20"/>
    </location>
</feature>
<dbReference type="Proteomes" id="UP000535020">
    <property type="component" value="Unassembled WGS sequence"/>
</dbReference>
<dbReference type="AlphaFoldDB" id="A0A7Y9C658"/>
<reference evidence="2 3" key="1">
    <citation type="submission" date="2020-07" db="EMBL/GenBank/DDBJ databases">
        <authorList>
            <person name="Sun Q."/>
        </authorList>
    </citation>
    <scope>NUCLEOTIDE SEQUENCE [LARGE SCALE GENOMIC DNA]</scope>
    <source>
        <strain evidence="2 3">MAH-1</strain>
    </source>
</reference>
<keyword evidence="1" id="KW-0732">Signal</keyword>
<feature type="chain" id="PRO_5030972325" description="C1q domain-containing protein" evidence="1">
    <location>
        <begin position="21"/>
        <end position="229"/>
    </location>
</feature>
<dbReference type="Gene3D" id="2.60.120.40">
    <property type="match status" value="1"/>
</dbReference>
<accession>A0A7Y9C658</accession>
<dbReference type="RefSeq" id="WP_176005924.1">
    <property type="nucleotide sequence ID" value="NZ_JABWMI010000010.1"/>
</dbReference>
<organism evidence="2 3">
    <name type="scientific">Flavobacterium agri</name>
    <dbReference type="NCBI Taxonomy" id="2743471"/>
    <lineage>
        <taxon>Bacteria</taxon>
        <taxon>Pseudomonadati</taxon>
        <taxon>Bacteroidota</taxon>
        <taxon>Flavobacteriia</taxon>
        <taxon>Flavobacteriales</taxon>
        <taxon>Flavobacteriaceae</taxon>
        <taxon>Flavobacterium</taxon>
    </lineage>
</organism>